<organism evidence="11">
    <name type="scientific">Microbotryum cf. violaceum BFL-2013</name>
    <dbReference type="NCBI Taxonomy" id="1288119"/>
    <lineage>
        <taxon>Eukaryota</taxon>
        <taxon>Fungi</taxon>
        <taxon>Dikarya</taxon>
        <taxon>Basidiomycota</taxon>
        <taxon>Pucciniomycotina</taxon>
        <taxon>Microbotryomycetes</taxon>
        <taxon>Microbotryales</taxon>
        <taxon>Microbotryaceae</taxon>
        <taxon>Microbotryum</taxon>
    </lineage>
</organism>
<evidence type="ECO:0000256" key="8">
    <source>
        <dbReference type="ARBA" id="ARBA00023125"/>
    </source>
</evidence>
<accession>M1GMG6</accession>
<dbReference type="EMBL" id="KC285587">
    <property type="protein sequence ID" value="AGE14629.1"/>
    <property type="molecule type" value="Genomic_DNA"/>
</dbReference>
<evidence type="ECO:0000256" key="2">
    <source>
        <dbReference type="ARBA" id="ARBA00012417"/>
    </source>
</evidence>
<evidence type="ECO:0000313" key="11">
    <source>
        <dbReference type="EMBL" id="AGE14629.1"/>
    </source>
</evidence>
<dbReference type="SUPFAM" id="SSF53098">
    <property type="entry name" value="Ribonuclease H-like"/>
    <property type="match status" value="1"/>
</dbReference>
<dbReference type="RefSeq" id="YP_007475415.1">
    <property type="nucleotide sequence ID" value="NC_020354.1"/>
</dbReference>
<keyword evidence="6" id="KW-0235">DNA replication</keyword>
<evidence type="ECO:0000256" key="7">
    <source>
        <dbReference type="ARBA" id="ARBA00022932"/>
    </source>
</evidence>
<dbReference type="InterPro" id="IPR036397">
    <property type="entry name" value="RNaseH_sf"/>
</dbReference>
<dbReference type="PANTHER" id="PTHR33568:SF3">
    <property type="entry name" value="DNA-DIRECTED DNA POLYMERASE"/>
    <property type="match status" value="1"/>
</dbReference>
<keyword evidence="5 11" id="KW-0548">Nucleotidyltransferase</keyword>
<dbReference type="PANTHER" id="PTHR33568">
    <property type="entry name" value="DNA POLYMERASE"/>
    <property type="match status" value="1"/>
</dbReference>
<keyword evidence="8" id="KW-0238">DNA-binding</keyword>
<keyword evidence="4 11" id="KW-0808">Transferase</keyword>
<dbReference type="Gene3D" id="3.90.1600.10">
    <property type="entry name" value="Palm domain of DNA polymerase"/>
    <property type="match status" value="2"/>
</dbReference>
<evidence type="ECO:0000259" key="10">
    <source>
        <dbReference type="Pfam" id="PF03175"/>
    </source>
</evidence>
<gene>
    <name evidence="11" type="primary">dpo</name>
</gene>
<sequence>MTNRTLNNLKPLLDPSKLKPIATIGIETINSTDGVQIPVMLTAYVQGSIMQYHLSTFMINGETTEVAVENMFKKFFDDFLIAGNGHIVYLHNLGLFDGYFLAPALLNSIENIKDLQVLIDADQKYILIKLNDKIRHVKVEFKDSLRILPMSLNSLASTYNVKGKTEKYDSQWQDLQFHLKNNPLNPTVDWIRFKEYSDQDVLCLYKIMVKTQEWAFTEFNIDLALTYSTASLAVRVYRTKFLPEIESLHKILENGTVVTQFPLMNPWLDSYIREAYYGGSTDYFKLYGEKLHYYDVNSLYPAAMKIGVPGQFIRINTELDSLDNFYGYVLAKIVYKGDEVPLLPYRMIDGTLIYPKGEWIGLYFSEEVKEAIKYGYNIIPLKGYEFEKIMPFNNYVDYFYELKSTSTGFKRTLNKLLLNTLYGYFGRAMNVNQCLICEEKELDNLLLIDVVDNYRPLGTKGYMVLLKTNLSKKMITEINKATGGKGEGRKVLVTSNVSVAAAVTANARIIMMKYKRLPNNTLFYTDTDSVFLQNALDPNLCNSKLGFMRDELSGKVVDKAYFLGTKQYCYTYYDDSNKLCTKSVFAGIKRDSLSLDDFKQMSQKKIITIEDKGQTFYRNFIKQTITVSKTPSKFIQMNSKKALSIDNTFITPTIDLKYVQYTAKLQELATRILKKFIRKMHDVKKRLFV</sequence>
<keyword evidence="11" id="KW-0496">Mitochondrion</keyword>
<geneLocation type="mitochondrion" evidence="11"/>
<evidence type="ECO:0000256" key="4">
    <source>
        <dbReference type="ARBA" id="ARBA00022679"/>
    </source>
</evidence>
<dbReference type="GO" id="GO:0006260">
    <property type="term" value="P:DNA replication"/>
    <property type="evidence" value="ECO:0007669"/>
    <property type="project" value="UniProtKB-KW"/>
</dbReference>
<dbReference type="InterPro" id="IPR017964">
    <property type="entry name" value="DNA-dir_DNA_pol_B_CS"/>
</dbReference>
<dbReference type="InterPro" id="IPR043502">
    <property type="entry name" value="DNA/RNA_pol_sf"/>
</dbReference>
<dbReference type="EC" id="2.7.7.7" evidence="2"/>
<keyword evidence="7" id="KW-0239">DNA-directed DNA polymerase</keyword>
<dbReference type="Gene3D" id="3.30.420.10">
    <property type="entry name" value="Ribonuclease H-like superfamily/Ribonuclease H"/>
    <property type="match status" value="1"/>
</dbReference>
<dbReference type="GO" id="GO:0000166">
    <property type="term" value="F:nucleotide binding"/>
    <property type="evidence" value="ECO:0007669"/>
    <property type="project" value="InterPro"/>
</dbReference>
<dbReference type="InterPro" id="IPR006172">
    <property type="entry name" value="DNA-dir_DNA_pol_B"/>
</dbReference>
<evidence type="ECO:0000256" key="5">
    <source>
        <dbReference type="ARBA" id="ARBA00022695"/>
    </source>
</evidence>
<dbReference type="GeneID" id="14658510"/>
<proteinExistence type="inferred from homology"/>
<dbReference type="GO" id="GO:0003677">
    <property type="term" value="F:DNA binding"/>
    <property type="evidence" value="ECO:0007669"/>
    <property type="project" value="UniProtKB-KW"/>
</dbReference>
<reference evidence="11" key="1">
    <citation type="submission" date="2012-12" db="EMBL/GenBank/DDBJ databases">
        <authorList>
            <person name="Lang B.F."/>
        </authorList>
    </citation>
    <scope>NUCLEOTIDE SEQUENCE</scope>
</reference>
<dbReference type="SUPFAM" id="SSF56672">
    <property type="entry name" value="DNA/RNA polymerases"/>
    <property type="match status" value="1"/>
</dbReference>
<name>M1GMG6_9BASI</name>
<dbReference type="PRINTS" id="PR00106">
    <property type="entry name" value="DNAPOLB"/>
</dbReference>
<evidence type="ECO:0000256" key="1">
    <source>
        <dbReference type="ARBA" id="ARBA00005755"/>
    </source>
</evidence>
<dbReference type="InterPro" id="IPR023211">
    <property type="entry name" value="DNA_pol_palm_dom_sf"/>
</dbReference>
<dbReference type="Pfam" id="PF03175">
    <property type="entry name" value="DNA_pol_B_2"/>
    <property type="match status" value="1"/>
</dbReference>
<evidence type="ECO:0000256" key="6">
    <source>
        <dbReference type="ARBA" id="ARBA00022705"/>
    </source>
</evidence>
<comment type="similarity">
    <text evidence="1">Belongs to the DNA polymerase type-B family.</text>
</comment>
<dbReference type="GO" id="GO:0003887">
    <property type="term" value="F:DNA-directed DNA polymerase activity"/>
    <property type="evidence" value="ECO:0007669"/>
    <property type="project" value="UniProtKB-KW"/>
</dbReference>
<dbReference type="AlphaFoldDB" id="M1GMG6"/>
<evidence type="ECO:0000256" key="9">
    <source>
        <dbReference type="ARBA" id="ARBA00049244"/>
    </source>
</evidence>
<comment type="catalytic activity">
    <reaction evidence="9">
        <text>DNA(n) + a 2'-deoxyribonucleoside 5'-triphosphate = DNA(n+1) + diphosphate</text>
        <dbReference type="Rhea" id="RHEA:22508"/>
        <dbReference type="Rhea" id="RHEA-COMP:17339"/>
        <dbReference type="Rhea" id="RHEA-COMP:17340"/>
        <dbReference type="ChEBI" id="CHEBI:33019"/>
        <dbReference type="ChEBI" id="CHEBI:61560"/>
        <dbReference type="ChEBI" id="CHEBI:173112"/>
        <dbReference type="EC" id="2.7.7.7"/>
    </reaction>
</comment>
<dbReference type="InterPro" id="IPR012337">
    <property type="entry name" value="RNaseH-like_sf"/>
</dbReference>
<evidence type="ECO:0000256" key="3">
    <source>
        <dbReference type="ARBA" id="ARBA00014385"/>
    </source>
</evidence>
<dbReference type="PROSITE" id="PS00116">
    <property type="entry name" value="DNA_POLYMERASE_B"/>
    <property type="match status" value="1"/>
</dbReference>
<protein>
    <recommendedName>
        <fullName evidence="3">Probable DNA polymerase</fullName>
        <ecNumber evidence="2">2.7.7.7</ecNumber>
    </recommendedName>
</protein>
<dbReference type="Gene3D" id="1.10.287.690">
    <property type="entry name" value="Helix hairpin bin"/>
    <property type="match status" value="1"/>
</dbReference>
<dbReference type="InterPro" id="IPR004868">
    <property type="entry name" value="DNA-dir_DNA_pol_B_mt/vir"/>
</dbReference>
<feature type="domain" description="DNA-directed DNA polymerase family B mitochondria/virus" evidence="10">
    <location>
        <begin position="85"/>
        <end position="514"/>
    </location>
</feature>